<dbReference type="GeneID" id="9687424"/>
<dbReference type="GO" id="GO:0005737">
    <property type="term" value="C:cytoplasm"/>
    <property type="evidence" value="ECO:0007669"/>
    <property type="project" value="TreeGrafter"/>
</dbReference>
<dbReference type="STRING" id="564608.C1N1W5"/>
<sequence length="172" mass="18080">MRALSFAARGRDAPPSPRGDAPRVQTRGEIKTSRGGLAAARGLTSSSSALLLLLSLLLLLLAAPAPARALAPPANAYVLQTVSAHDVVVFSKSYCPRSRGVIKVLLANGARDPFVVDVDRDETHGMHGVVDALSLLYGDKSIPQVFVKGQRIGGNDEFLSANATGELRRLVG</sequence>
<dbReference type="PROSITE" id="PS51354">
    <property type="entry name" value="GLUTAREDOXIN_2"/>
    <property type="match status" value="1"/>
</dbReference>
<dbReference type="GO" id="GO:0034599">
    <property type="term" value="P:cellular response to oxidative stress"/>
    <property type="evidence" value="ECO:0007669"/>
    <property type="project" value="TreeGrafter"/>
</dbReference>
<dbReference type="InterPro" id="IPR002109">
    <property type="entry name" value="Glutaredoxin"/>
</dbReference>
<dbReference type="EMBL" id="GG663745">
    <property type="protein sequence ID" value="EEH53902.1"/>
    <property type="molecule type" value="Genomic_DNA"/>
</dbReference>
<organism evidence="4">
    <name type="scientific">Micromonas pusilla (strain CCMP1545)</name>
    <name type="common">Picoplanktonic green alga</name>
    <dbReference type="NCBI Taxonomy" id="564608"/>
    <lineage>
        <taxon>Eukaryota</taxon>
        <taxon>Viridiplantae</taxon>
        <taxon>Chlorophyta</taxon>
        <taxon>Mamiellophyceae</taxon>
        <taxon>Mamiellales</taxon>
        <taxon>Mamiellaceae</taxon>
        <taxon>Micromonas</taxon>
    </lineage>
</organism>
<evidence type="ECO:0000313" key="4">
    <source>
        <dbReference type="Proteomes" id="UP000001876"/>
    </source>
</evidence>
<dbReference type="Proteomes" id="UP000001876">
    <property type="component" value="Unassembled WGS sequence"/>
</dbReference>
<dbReference type="AlphaFoldDB" id="C1N1W5"/>
<dbReference type="PANTHER" id="PTHR45694:SF5">
    <property type="entry name" value="GLUTAREDOXIN 2"/>
    <property type="match status" value="1"/>
</dbReference>
<dbReference type="KEGG" id="mpp:MICPUCDRAFT_20767"/>
<dbReference type="OMA" id="RDETHGM"/>
<protein>
    <submittedName>
        <fullName evidence="3">Predicted protein</fullName>
    </submittedName>
</protein>
<dbReference type="InterPro" id="IPR036249">
    <property type="entry name" value="Thioredoxin-like_sf"/>
</dbReference>
<feature type="domain" description="Glutaredoxin" evidence="2">
    <location>
        <begin position="87"/>
        <end position="152"/>
    </location>
</feature>
<accession>C1N1W5</accession>
<dbReference type="eggNOG" id="KOG1752">
    <property type="taxonomic scope" value="Eukaryota"/>
</dbReference>
<dbReference type="Gene3D" id="3.40.30.10">
    <property type="entry name" value="Glutaredoxin"/>
    <property type="match status" value="1"/>
</dbReference>
<evidence type="ECO:0000313" key="3">
    <source>
        <dbReference type="EMBL" id="EEH53902.1"/>
    </source>
</evidence>
<dbReference type="GO" id="GO:0015038">
    <property type="term" value="F:glutathione disulfide oxidoreductase activity"/>
    <property type="evidence" value="ECO:0007669"/>
    <property type="project" value="TreeGrafter"/>
</dbReference>
<dbReference type="SUPFAM" id="SSF52833">
    <property type="entry name" value="Thioredoxin-like"/>
    <property type="match status" value="1"/>
</dbReference>
<feature type="region of interest" description="Disordered" evidence="1">
    <location>
        <begin position="1"/>
        <end position="31"/>
    </location>
</feature>
<reference evidence="3 4" key="1">
    <citation type="journal article" date="2009" name="Science">
        <title>Green evolution and dynamic adaptations revealed by genomes of the marine picoeukaryotes Micromonas.</title>
        <authorList>
            <person name="Worden A.Z."/>
            <person name="Lee J.H."/>
            <person name="Mock T."/>
            <person name="Rouze P."/>
            <person name="Simmons M.P."/>
            <person name="Aerts A.L."/>
            <person name="Allen A.E."/>
            <person name="Cuvelier M.L."/>
            <person name="Derelle E."/>
            <person name="Everett M.V."/>
            <person name="Foulon E."/>
            <person name="Grimwood J."/>
            <person name="Gundlach H."/>
            <person name="Henrissat B."/>
            <person name="Napoli C."/>
            <person name="McDonald S.M."/>
            <person name="Parker M.S."/>
            <person name="Rombauts S."/>
            <person name="Salamov A."/>
            <person name="Von Dassow P."/>
            <person name="Badger J.H."/>
            <person name="Coutinho P.M."/>
            <person name="Demir E."/>
            <person name="Dubchak I."/>
            <person name="Gentemann C."/>
            <person name="Eikrem W."/>
            <person name="Gready J.E."/>
            <person name="John U."/>
            <person name="Lanier W."/>
            <person name="Lindquist E.A."/>
            <person name="Lucas S."/>
            <person name="Mayer K.F."/>
            <person name="Moreau H."/>
            <person name="Not F."/>
            <person name="Otillar R."/>
            <person name="Panaud O."/>
            <person name="Pangilinan J."/>
            <person name="Paulsen I."/>
            <person name="Piegu B."/>
            <person name="Poliakov A."/>
            <person name="Robbens S."/>
            <person name="Schmutz J."/>
            <person name="Toulza E."/>
            <person name="Wyss T."/>
            <person name="Zelensky A."/>
            <person name="Zhou K."/>
            <person name="Armbrust E.V."/>
            <person name="Bhattacharya D."/>
            <person name="Goodenough U.W."/>
            <person name="Van de Peer Y."/>
            <person name="Grigoriev I.V."/>
        </authorList>
    </citation>
    <scope>NUCLEOTIDE SEQUENCE [LARGE SCALE GENOMIC DNA]</scope>
    <source>
        <strain evidence="3 4">CCMP1545</strain>
    </source>
</reference>
<evidence type="ECO:0000259" key="2">
    <source>
        <dbReference type="Pfam" id="PF00462"/>
    </source>
</evidence>
<evidence type="ECO:0000256" key="1">
    <source>
        <dbReference type="SAM" id="MobiDB-lite"/>
    </source>
</evidence>
<dbReference type="Pfam" id="PF00462">
    <property type="entry name" value="Glutaredoxin"/>
    <property type="match status" value="1"/>
</dbReference>
<keyword evidence="4" id="KW-1185">Reference proteome</keyword>
<dbReference type="PRINTS" id="PR00160">
    <property type="entry name" value="GLUTAREDOXIN"/>
</dbReference>
<dbReference type="InterPro" id="IPR014025">
    <property type="entry name" value="Glutaredoxin_subgr"/>
</dbReference>
<feature type="non-terminal residue" evidence="3">
    <location>
        <position position="172"/>
    </location>
</feature>
<name>C1N1W5_MICPC</name>
<dbReference type="OrthoDB" id="418495at2759"/>
<gene>
    <name evidence="3" type="ORF">MICPUCDRAFT_20767</name>
</gene>
<dbReference type="PANTHER" id="PTHR45694">
    <property type="entry name" value="GLUTAREDOXIN 2"/>
    <property type="match status" value="1"/>
</dbReference>
<proteinExistence type="predicted"/>
<dbReference type="RefSeq" id="XP_003062190.1">
    <property type="nucleotide sequence ID" value="XM_003062144.1"/>
</dbReference>